<evidence type="ECO:0000313" key="2">
    <source>
        <dbReference type="Proteomes" id="UP000251585"/>
    </source>
</evidence>
<protein>
    <submittedName>
        <fullName evidence="1">Helix-turn-helix DNA-binding domain protein</fullName>
    </submittedName>
</protein>
<evidence type="ECO:0000313" key="1">
    <source>
        <dbReference type="EMBL" id="AWY04909.1"/>
    </source>
</evidence>
<reference evidence="2" key="1">
    <citation type="submission" date="2018-04" db="EMBL/GenBank/DDBJ databases">
        <authorList>
            <person name="Go L.Y."/>
            <person name="Mitchell J.A."/>
        </authorList>
    </citation>
    <scope>NUCLEOTIDE SEQUENCE [LARGE SCALE GENOMIC DNA]</scope>
</reference>
<dbReference type="GO" id="GO:0003677">
    <property type="term" value="F:DNA binding"/>
    <property type="evidence" value="ECO:0007669"/>
    <property type="project" value="UniProtKB-KW"/>
</dbReference>
<keyword evidence="2" id="KW-1185">Reference proteome</keyword>
<keyword evidence="1" id="KW-0238">DNA-binding</keyword>
<dbReference type="EMBL" id="MH271298">
    <property type="protein sequence ID" value="AWY04909.1"/>
    <property type="molecule type" value="Genomic_DNA"/>
</dbReference>
<dbReference type="Proteomes" id="UP000251585">
    <property type="component" value="Segment"/>
</dbReference>
<name>A0A2Z4Q4S2_9CAUD</name>
<proteinExistence type="predicted"/>
<accession>A0A2Z4Q4S2</accession>
<organism evidence="1 2">
    <name type="scientific">Microbacterium phage Floof</name>
    <dbReference type="NCBI Taxonomy" id="2201433"/>
    <lineage>
        <taxon>Viruses</taxon>
        <taxon>Duplodnaviria</taxon>
        <taxon>Heunggongvirae</taxon>
        <taxon>Uroviricota</taxon>
        <taxon>Caudoviricetes</taxon>
        <taxon>Casidaviridae</taxon>
        <taxon>Percivalvirus</taxon>
        <taxon>Percivalvirus floof</taxon>
    </lineage>
</organism>
<gene>
    <name evidence="1" type="primary">74</name>
    <name evidence="1" type="ORF">PBI_FLOOF_74</name>
</gene>
<sequence>MTDATADAIAELEASAETVAQLVAALEKARSGQRAAIAKAASVGLPETRIAQHAGVNRMTVRSALGK</sequence>